<evidence type="ECO:0000256" key="2">
    <source>
        <dbReference type="ARBA" id="ARBA00022598"/>
    </source>
</evidence>
<dbReference type="Pfam" id="PF00501">
    <property type="entry name" value="AMP-binding"/>
    <property type="match status" value="1"/>
</dbReference>
<dbReference type="NCBIfam" id="NF006134">
    <property type="entry name" value="PRK08279.1"/>
    <property type="match status" value="1"/>
</dbReference>
<dbReference type="InterPro" id="IPR000873">
    <property type="entry name" value="AMP-dep_synth/lig_dom"/>
</dbReference>
<reference evidence="6 7" key="1">
    <citation type="submission" date="2020-02" db="EMBL/GenBank/DDBJ databases">
        <authorList>
            <person name="Yang Z."/>
        </authorList>
    </citation>
    <scope>NUCLEOTIDE SEQUENCE [LARGE SCALE GENOMIC DNA]</scope>
    <source>
        <strain evidence="6 7">HX-7-9</strain>
    </source>
</reference>
<dbReference type="FunFam" id="3.30.300.30:FF:000002">
    <property type="entry name" value="Long-chain fatty acid transport protein 1"/>
    <property type="match status" value="1"/>
</dbReference>
<dbReference type="GO" id="GO:0005324">
    <property type="term" value="F:long-chain fatty acid transmembrane transporter activity"/>
    <property type="evidence" value="ECO:0007669"/>
    <property type="project" value="TreeGrafter"/>
</dbReference>
<dbReference type="GO" id="GO:0044539">
    <property type="term" value="P:long-chain fatty acid import into cell"/>
    <property type="evidence" value="ECO:0007669"/>
    <property type="project" value="TreeGrafter"/>
</dbReference>
<dbReference type="GO" id="GO:0005524">
    <property type="term" value="F:ATP binding"/>
    <property type="evidence" value="ECO:0007669"/>
    <property type="project" value="UniProtKB-KW"/>
</dbReference>
<feature type="domain" description="AMP-dependent synthetase/ligase" evidence="5">
    <location>
        <begin position="39"/>
        <end position="387"/>
    </location>
</feature>
<evidence type="ECO:0000256" key="3">
    <source>
        <dbReference type="ARBA" id="ARBA00022741"/>
    </source>
</evidence>
<keyword evidence="4" id="KW-0067">ATP-binding</keyword>
<comment type="caution">
    <text evidence="6">The sequence shown here is derived from an EMBL/GenBank/DDBJ whole genome shotgun (WGS) entry which is preliminary data.</text>
</comment>
<evidence type="ECO:0000313" key="6">
    <source>
        <dbReference type="EMBL" id="NDV12742.1"/>
    </source>
</evidence>
<dbReference type="Proteomes" id="UP000482578">
    <property type="component" value="Unassembled WGS sequence"/>
</dbReference>
<evidence type="ECO:0000259" key="5">
    <source>
        <dbReference type="Pfam" id="PF00501"/>
    </source>
</evidence>
<dbReference type="PANTHER" id="PTHR43107:SF15">
    <property type="entry name" value="FATTY ACID TRANSPORT PROTEIN 3, ISOFORM A"/>
    <property type="match status" value="1"/>
</dbReference>
<protein>
    <submittedName>
        <fullName evidence="6">Long-chain-acyl-CoA synthetase</fullName>
    </submittedName>
</protein>
<keyword evidence="7" id="KW-1185">Reference proteome</keyword>
<organism evidence="6 7">
    <name type="scientific">Crenobacter caeni</name>
    <dbReference type="NCBI Taxonomy" id="2705474"/>
    <lineage>
        <taxon>Bacteria</taxon>
        <taxon>Pseudomonadati</taxon>
        <taxon>Pseudomonadota</taxon>
        <taxon>Betaproteobacteria</taxon>
        <taxon>Neisseriales</taxon>
        <taxon>Neisseriaceae</taxon>
        <taxon>Crenobacter</taxon>
    </lineage>
</organism>
<dbReference type="InterPro" id="IPR045851">
    <property type="entry name" value="AMP-bd_C_sf"/>
</dbReference>
<dbReference type="PANTHER" id="PTHR43107">
    <property type="entry name" value="LONG-CHAIN FATTY ACID TRANSPORT PROTEIN"/>
    <property type="match status" value="1"/>
</dbReference>
<proteinExistence type="inferred from homology"/>
<dbReference type="SUPFAM" id="SSF56801">
    <property type="entry name" value="Acetyl-CoA synthetase-like"/>
    <property type="match status" value="1"/>
</dbReference>
<gene>
    <name evidence="6" type="ORF">GZH52_07990</name>
</gene>
<dbReference type="AlphaFoldDB" id="A0A6B2KR82"/>
<dbReference type="RefSeq" id="WP_163315951.1">
    <property type="nucleotide sequence ID" value="NZ_JAAGAA010000005.1"/>
</dbReference>
<dbReference type="GO" id="GO:0005886">
    <property type="term" value="C:plasma membrane"/>
    <property type="evidence" value="ECO:0007669"/>
    <property type="project" value="TreeGrafter"/>
</dbReference>
<dbReference type="Gene3D" id="3.40.50.12780">
    <property type="entry name" value="N-terminal domain of ligase-like"/>
    <property type="match status" value="1"/>
</dbReference>
<dbReference type="InterPro" id="IPR020845">
    <property type="entry name" value="AMP-binding_CS"/>
</dbReference>
<dbReference type="InterPro" id="IPR042099">
    <property type="entry name" value="ANL_N_sf"/>
</dbReference>
<evidence type="ECO:0000256" key="1">
    <source>
        <dbReference type="ARBA" id="ARBA00006432"/>
    </source>
</evidence>
<accession>A0A6B2KR82</accession>
<keyword evidence="2" id="KW-0436">Ligase</keyword>
<evidence type="ECO:0000256" key="4">
    <source>
        <dbReference type="ARBA" id="ARBA00022840"/>
    </source>
</evidence>
<dbReference type="PROSITE" id="PS00455">
    <property type="entry name" value="AMP_BINDING"/>
    <property type="match status" value="1"/>
</dbReference>
<dbReference type="GO" id="GO:0004467">
    <property type="term" value="F:long-chain fatty acid-CoA ligase activity"/>
    <property type="evidence" value="ECO:0007669"/>
    <property type="project" value="TreeGrafter"/>
</dbReference>
<dbReference type="Gene3D" id="3.30.300.30">
    <property type="match status" value="1"/>
</dbReference>
<name>A0A6B2KR82_9NEIS</name>
<keyword evidence="3" id="KW-0547">Nucleotide-binding</keyword>
<evidence type="ECO:0000313" key="7">
    <source>
        <dbReference type="Proteomes" id="UP000482578"/>
    </source>
</evidence>
<comment type="similarity">
    <text evidence="1">Belongs to the ATP-dependent AMP-binding enzyme family.</text>
</comment>
<dbReference type="EMBL" id="JAAGAA010000005">
    <property type="protein sequence ID" value="NDV12742.1"/>
    <property type="molecule type" value="Genomic_DNA"/>
</dbReference>
<sequence length="613" mass="67425">MSPHSLIPPREVTQGKLDVRAAVANTVRPKDTYTIADRLEAQAVTFADRPYLLYGDEVLTFADVNTLANRYAHALATLGVGSGDAVALVMENRPEFFIAWFALNKLGAVCGFINTNLTGQPLAHALAATRARAVVCGDECLANFDGLDTGHVPLWRVADASRTAQPQALAQAALDLTRLARQSETANPDPALRAQVLAEAPAVFICTSGTTGLPKAANTSHMRWLNVGDIMQVTLKAGPDDVFYCFLPLYHGAAATSLGSTALRCGGAIVIRRKFSVREFWADVRRYRVTVCQYIGEICRYLLNQPEAADDREHTLTRMMGAGLSADIWQRFVDRFGDIDVFEGWGSTESNCNIINVDNRVGSCGRIPYWDRTNVRIIAYDTDADAPARDEDTGFCRQVGPGEAGEVVGYIIQSDETGAGRFEGYTSAEATHQKILRDVFAPGDAWWRSGDLLRYDEDGYCWFVDRIGDTFRWKSENVSTTEVADALSGFPGLEALTIYGVQVPGHEGRCGMAAVVMQEGQAFDADAFYRLTVERLPRYAAPQFVRVRREADITSTFKLRKVDLMREGYDPARFDEPLYVRVESAGRYVPYSPEALERAGLPPFNAGEGKETA</sequence>